<proteinExistence type="predicted"/>
<keyword evidence="2" id="KW-1185">Reference proteome</keyword>
<reference evidence="1 2" key="1">
    <citation type="journal article" date="2021" name="BMC Biol.">
        <title>Horizontally acquired antibacterial genes associated with adaptive radiation of ladybird beetles.</title>
        <authorList>
            <person name="Li H.S."/>
            <person name="Tang X.F."/>
            <person name="Huang Y.H."/>
            <person name="Xu Z.Y."/>
            <person name="Chen M.L."/>
            <person name="Du X.Y."/>
            <person name="Qiu B.Y."/>
            <person name="Chen P.T."/>
            <person name="Zhang W."/>
            <person name="Slipinski A."/>
            <person name="Escalona H.E."/>
            <person name="Waterhouse R.M."/>
            <person name="Zwick A."/>
            <person name="Pang H."/>
        </authorList>
    </citation>
    <scope>NUCLEOTIDE SEQUENCE [LARGE SCALE GENOMIC DNA]</scope>
    <source>
        <strain evidence="1">SYSU2018</strain>
    </source>
</reference>
<accession>A0ABD2NQI5</accession>
<name>A0ABD2NQI5_9CUCU</name>
<protein>
    <submittedName>
        <fullName evidence="1">Uncharacterized protein</fullName>
    </submittedName>
</protein>
<organism evidence="1 2">
    <name type="scientific">Cryptolaemus montrouzieri</name>
    <dbReference type="NCBI Taxonomy" id="559131"/>
    <lineage>
        <taxon>Eukaryota</taxon>
        <taxon>Metazoa</taxon>
        <taxon>Ecdysozoa</taxon>
        <taxon>Arthropoda</taxon>
        <taxon>Hexapoda</taxon>
        <taxon>Insecta</taxon>
        <taxon>Pterygota</taxon>
        <taxon>Neoptera</taxon>
        <taxon>Endopterygota</taxon>
        <taxon>Coleoptera</taxon>
        <taxon>Polyphaga</taxon>
        <taxon>Cucujiformia</taxon>
        <taxon>Coccinelloidea</taxon>
        <taxon>Coccinellidae</taxon>
        <taxon>Scymninae</taxon>
        <taxon>Scymnini</taxon>
        <taxon>Cryptolaemus</taxon>
    </lineage>
</organism>
<dbReference type="Proteomes" id="UP001516400">
    <property type="component" value="Unassembled WGS sequence"/>
</dbReference>
<dbReference type="EMBL" id="JABFTP020000144">
    <property type="protein sequence ID" value="KAL3280905.1"/>
    <property type="molecule type" value="Genomic_DNA"/>
</dbReference>
<sequence>MIPPTQEITDEERQCKPKRYKLDLLQDPSVTFLYKLRLSQKLTRIDDSTSTKLYDGLVKSIQQTAEKSLGELDNGRNKKSPYWWNDSIKESIEEKKRAYNKWLTTKDSEDRKYHTRISREVKKEIIRRKNEFWDAKCDEVDQHLGSSKSRKS</sequence>
<evidence type="ECO:0000313" key="2">
    <source>
        <dbReference type="Proteomes" id="UP001516400"/>
    </source>
</evidence>
<evidence type="ECO:0000313" key="1">
    <source>
        <dbReference type="EMBL" id="KAL3280905.1"/>
    </source>
</evidence>
<dbReference type="AlphaFoldDB" id="A0ABD2NQI5"/>
<comment type="caution">
    <text evidence="1">The sequence shown here is derived from an EMBL/GenBank/DDBJ whole genome shotgun (WGS) entry which is preliminary data.</text>
</comment>
<gene>
    <name evidence="1" type="ORF">HHI36_004132</name>
</gene>